<dbReference type="AlphaFoldDB" id="A0A5A7NYX0"/>
<dbReference type="Proteomes" id="UP000325081">
    <property type="component" value="Unassembled WGS sequence"/>
</dbReference>
<sequence length="622" mass="70116">MAKKKVSHPQQQRASSKPDDLVKEVAPPMDPEASEKLQNLKSLNQRLLKEAVERRQLVDSLVQCKTSLETELTRSSSEVKVLNSELARMGETAAKLELETSVVASFVGMQLGAEGEAVRREMNELKRVIDEKVSAIDELTAKLWETEGLLGNQKEVSRRVGLERDEVKEMLDLQIQEGRRMKESLVKLEEREMAVGRELGELRDAYDLVVGDNGGMKLRIDAITKEKDSIQRSLTESNKLVEASREKLSGVIRERKVIEDEKESEVVRSQKLEKDVNTLNEIVNALQKEECKLRDVVAVLENKCTVGEERQKEMEREIDRLLEEKKASEEKIEGLAAHKTAVEREMKDKLEKLAEEKCKSEALVKENAVLVEAKSGLENEVSVLQNQITELKSVVSKMEESSRVELSKVESLVSEVGSYRLNLEQVKTERDNMKVYLDEEKAKALKLKDNIVILEGKIEDILRASENVKAENSVLFAEKVELESQCKLLKKEIASLENAITEWKKEIDLMKGRVQKSDVKSGVVLNMVKETAAFCSEDYGDIMGAGDWVSDGEETKAYADELELIKSAFKNKAGKIDSMKRQLEQLQVTVEDAHKKKSFWTILSSATTLLAAVSLAYIVRGH</sequence>
<evidence type="ECO:0000313" key="4">
    <source>
        <dbReference type="Proteomes" id="UP000325081"/>
    </source>
</evidence>
<keyword evidence="1" id="KW-0175">Coiled coil</keyword>
<gene>
    <name evidence="3" type="ORF">STAS_01292</name>
</gene>
<evidence type="ECO:0000313" key="3">
    <source>
        <dbReference type="EMBL" id="GER25690.1"/>
    </source>
</evidence>
<feature type="region of interest" description="Disordered" evidence="2">
    <location>
        <begin position="1"/>
        <end position="35"/>
    </location>
</feature>
<protein>
    <submittedName>
        <fullName evidence="3">Prefoldin chaperone subunit family protein</fullName>
    </submittedName>
</protein>
<feature type="coiled-coil region" evidence="1">
    <location>
        <begin position="79"/>
        <end position="142"/>
    </location>
</feature>
<keyword evidence="4" id="KW-1185">Reference proteome</keyword>
<proteinExistence type="predicted"/>
<name>A0A5A7NYX0_STRAF</name>
<accession>A0A5A7NYX0</accession>
<reference evidence="4" key="1">
    <citation type="journal article" date="2019" name="Curr. Biol.">
        <title>Genome Sequence of Striga asiatica Provides Insight into the Evolution of Plant Parasitism.</title>
        <authorList>
            <person name="Yoshida S."/>
            <person name="Kim S."/>
            <person name="Wafula E.K."/>
            <person name="Tanskanen J."/>
            <person name="Kim Y.M."/>
            <person name="Honaas L."/>
            <person name="Yang Z."/>
            <person name="Spallek T."/>
            <person name="Conn C.E."/>
            <person name="Ichihashi Y."/>
            <person name="Cheong K."/>
            <person name="Cui S."/>
            <person name="Der J.P."/>
            <person name="Gundlach H."/>
            <person name="Jiao Y."/>
            <person name="Hori C."/>
            <person name="Ishida J.K."/>
            <person name="Kasahara H."/>
            <person name="Kiba T."/>
            <person name="Kim M.S."/>
            <person name="Koo N."/>
            <person name="Laohavisit A."/>
            <person name="Lee Y.H."/>
            <person name="Lumba S."/>
            <person name="McCourt P."/>
            <person name="Mortimer J.C."/>
            <person name="Mutuku J.M."/>
            <person name="Nomura T."/>
            <person name="Sasaki-Sekimoto Y."/>
            <person name="Seto Y."/>
            <person name="Wang Y."/>
            <person name="Wakatake T."/>
            <person name="Sakakibara H."/>
            <person name="Demura T."/>
            <person name="Yamaguchi S."/>
            <person name="Yoneyama K."/>
            <person name="Manabe R.I."/>
            <person name="Nelson D.C."/>
            <person name="Schulman A.H."/>
            <person name="Timko M.P."/>
            <person name="dePamphilis C.W."/>
            <person name="Choi D."/>
            <person name="Shirasu K."/>
        </authorList>
    </citation>
    <scope>NUCLEOTIDE SEQUENCE [LARGE SCALE GENOMIC DNA]</scope>
    <source>
        <strain evidence="4">cv. UVA1</strain>
    </source>
</reference>
<comment type="caution">
    <text evidence="3">The sequence shown here is derived from an EMBL/GenBank/DDBJ whole genome shotgun (WGS) entry which is preliminary data.</text>
</comment>
<dbReference type="EMBL" id="BKCP01000447">
    <property type="protein sequence ID" value="GER25690.1"/>
    <property type="molecule type" value="Genomic_DNA"/>
</dbReference>
<evidence type="ECO:0000256" key="1">
    <source>
        <dbReference type="SAM" id="Coils"/>
    </source>
</evidence>
<organism evidence="3 4">
    <name type="scientific">Striga asiatica</name>
    <name type="common">Asiatic witchweed</name>
    <name type="synonym">Buchnera asiatica</name>
    <dbReference type="NCBI Taxonomy" id="4170"/>
    <lineage>
        <taxon>Eukaryota</taxon>
        <taxon>Viridiplantae</taxon>
        <taxon>Streptophyta</taxon>
        <taxon>Embryophyta</taxon>
        <taxon>Tracheophyta</taxon>
        <taxon>Spermatophyta</taxon>
        <taxon>Magnoliopsida</taxon>
        <taxon>eudicotyledons</taxon>
        <taxon>Gunneridae</taxon>
        <taxon>Pentapetalae</taxon>
        <taxon>asterids</taxon>
        <taxon>lamiids</taxon>
        <taxon>Lamiales</taxon>
        <taxon>Orobanchaceae</taxon>
        <taxon>Buchnereae</taxon>
        <taxon>Striga</taxon>
    </lineage>
</organism>
<dbReference type="OrthoDB" id="689590at2759"/>
<evidence type="ECO:0000256" key="2">
    <source>
        <dbReference type="SAM" id="MobiDB-lite"/>
    </source>
</evidence>
<feature type="coiled-coil region" evidence="1">
    <location>
        <begin position="269"/>
        <end position="513"/>
    </location>
</feature>